<accession>A0A158C9X5</accession>
<dbReference type="EMBL" id="FCOI02000021">
    <property type="protein sequence ID" value="SAK79148.1"/>
    <property type="molecule type" value="Genomic_DNA"/>
</dbReference>
<protein>
    <submittedName>
        <fullName evidence="1">Uncharacterized protein</fullName>
    </submittedName>
</protein>
<sequence>MAARQHYERHIAPSIGLPASLDFTGRSVGSVVSRDDGVAAANGESMAYLGKFRDIVYANEKREPRVATYRLVLLEEEPTAAVVIHLHRKHHAGTVRLAREQELDVVIGRIVGQELRGIRVDRTRVVVETDRRFTEYSLDFNAADLPTTRPSAEPWTPPVVSVESRDIVGGSLPIFVDLASARPVDVAAEGSGPTVQIRAFRQTLKSFVARPL</sequence>
<dbReference type="Proteomes" id="UP000054624">
    <property type="component" value="Unassembled WGS sequence"/>
</dbReference>
<evidence type="ECO:0000313" key="1">
    <source>
        <dbReference type="EMBL" id="SAK79148.1"/>
    </source>
</evidence>
<dbReference type="STRING" id="1777137.AWB76_05295"/>
<organism evidence="1 2">
    <name type="scientific">Caballeronia temeraria</name>
    <dbReference type="NCBI Taxonomy" id="1777137"/>
    <lineage>
        <taxon>Bacteria</taxon>
        <taxon>Pseudomonadati</taxon>
        <taxon>Pseudomonadota</taxon>
        <taxon>Betaproteobacteria</taxon>
        <taxon>Burkholderiales</taxon>
        <taxon>Burkholderiaceae</taxon>
        <taxon>Caballeronia</taxon>
    </lineage>
</organism>
<gene>
    <name evidence="1" type="ORF">AWB76_05295</name>
</gene>
<evidence type="ECO:0000313" key="2">
    <source>
        <dbReference type="Proteomes" id="UP000054624"/>
    </source>
</evidence>
<name>A0A158C9X5_9BURK</name>
<reference evidence="2" key="1">
    <citation type="submission" date="2016-01" db="EMBL/GenBank/DDBJ databases">
        <authorList>
            <person name="Peeters Charlotte."/>
        </authorList>
    </citation>
    <scope>NUCLEOTIDE SEQUENCE [LARGE SCALE GENOMIC DNA]</scope>
</reference>
<dbReference type="AlphaFoldDB" id="A0A158C9X5"/>
<proteinExistence type="predicted"/>
<keyword evidence="2" id="KW-1185">Reference proteome</keyword>